<dbReference type="InterPro" id="IPR006861">
    <property type="entry name" value="HABP4_PAIRBP1-bd"/>
</dbReference>
<gene>
    <name evidence="5" type="ORF">FB567DRAFT_448271</name>
</gene>
<accession>A0A8K0R0L6</accession>
<evidence type="ECO:0000313" key="5">
    <source>
        <dbReference type="EMBL" id="KAH7082155.1"/>
    </source>
</evidence>
<name>A0A8K0R0L6_9PLEO</name>
<feature type="compositionally biased region" description="Basic and acidic residues" evidence="3">
    <location>
        <begin position="198"/>
        <end position="210"/>
    </location>
</feature>
<evidence type="ECO:0000256" key="1">
    <source>
        <dbReference type="ARBA" id="ARBA00004496"/>
    </source>
</evidence>
<feature type="compositionally biased region" description="Polar residues" evidence="3">
    <location>
        <begin position="188"/>
        <end position="197"/>
    </location>
</feature>
<dbReference type="AlphaFoldDB" id="A0A8K0R0L6"/>
<dbReference type="GO" id="GO:0005634">
    <property type="term" value="C:nucleus"/>
    <property type="evidence" value="ECO:0007669"/>
    <property type="project" value="TreeGrafter"/>
</dbReference>
<feature type="non-terminal residue" evidence="5">
    <location>
        <position position="1"/>
    </location>
</feature>
<dbReference type="PANTHER" id="PTHR12299:SF17">
    <property type="entry name" value="AT19571P-RELATED"/>
    <property type="match status" value="1"/>
</dbReference>
<dbReference type="SMART" id="SM01233">
    <property type="entry name" value="HABP4_PAI-RBP1"/>
    <property type="match status" value="1"/>
</dbReference>
<evidence type="ECO:0000256" key="2">
    <source>
        <dbReference type="ARBA" id="ARBA00022490"/>
    </source>
</evidence>
<feature type="compositionally biased region" description="Basic and acidic residues" evidence="3">
    <location>
        <begin position="7"/>
        <end position="33"/>
    </location>
</feature>
<feature type="domain" description="Hyaluronan/mRNA-binding protein" evidence="4">
    <location>
        <begin position="101"/>
        <end position="197"/>
    </location>
</feature>
<dbReference type="InterPro" id="IPR019084">
    <property type="entry name" value="STM1-like_N"/>
</dbReference>
<dbReference type="Gene3D" id="6.10.140.1040">
    <property type="match status" value="1"/>
</dbReference>
<feature type="compositionally biased region" description="Polar residues" evidence="3">
    <location>
        <begin position="41"/>
        <end position="56"/>
    </location>
</feature>
<proteinExistence type="predicted"/>
<evidence type="ECO:0000256" key="3">
    <source>
        <dbReference type="SAM" id="MobiDB-lite"/>
    </source>
</evidence>
<protein>
    <recommendedName>
        <fullName evidence="4">Hyaluronan/mRNA-binding protein domain-containing protein</fullName>
    </recommendedName>
</protein>
<dbReference type="Proteomes" id="UP000813461">
    <property type="component" value="Unassembled WGS sequence"/>
</dbReference>
<comment type="subcellular location">
    <subcellularLocation>
        <location evidence="1">Cytoplasm</location>
    </subcellularLocation>
</comment>
<dbReference type="GO" id="GO:0005737">
    <property type="term" value="C:cytoplasm"/>
    <property type="evidence" value="ECO:0007669"/>
    <property type="project" value="UniProtKB-SubCell"/>
</dbReference>
<reference evidence="5" key="1">
    <citation type="journal article" date="2021" name="Nat. Commun.">
        <title>Genetic determinants of endophytism in the Arabidopsis root mycobiome.</title>
        <authorList>
            <person name="Mesny F."/>
            <person name="Miyauchi S."/>
            <person name="Thiergart T."/>
            <person name="Pickel B."/>
            <person name="Atanasova L."/>
            <person name="Karlsson M."/>
            <person name="Huettel B."/>
            <person name="Barry K.W."/>
            <person name="Haridas S."/>
            <person name="Chen C."/>
            <person name="Bauer D."/>
            <person name="Andreopoulos W."/>
            <person name="Pangilinan J."/>
            <person name="LaButti K."/>
            <person name="Riley R."/>
            <person name="Lipzen A."/>
            <person name="Clum A."/>
            <person name="Drula E."/>
            <person name="Henrissat B."/>
            <person name="Kohler A."/>
            <person name="Grigoriev I.V."/>
            <person name="Martin F.M."/>
            <person name="Hacquard S."/>
        </authorList>
    </citation>
    <scope>NUCLEOTIDE SEQUENCE</scope>
    <source>
        <strain evidence="5">MPI-SDFR-AT-0120</strain>
    </source>
</reference>
<sequence>GNDPELDPDRPADPPTRAIEKPVARHGKRDGTDAPRPTTDRPANQNRAKQTASANENAFRDRGLGADKNRGRGSGEPTEGGERGGYRGRGRGGRGGRGGARGGEGDRRSRTGIGEQEKQAAHGWGGNDGNAELEDEQAGEAIAKAEEKDAVADAADGENQPEAEPEDRSKSYAAYLVEQAEKKLSLAAQNVRQANEGSSKKFPEGKALSREEEEEAYIAGQGAKAKRERQRKEKVHVELDGDRMLAPPPREGGSRGGRGRGRGEFRGEGRGRGGEFRGGEGRGRGEGRGEFRGGRGRGEGGRGRGEARGRGGRGGNQSGPNITDSSAFPSLGA</sequence>
<dbReference type="InterPro" id="IPR039764">
    <property type="entry name" value="HABP4/SERBP1-like"/>
</dbReference>
<feature type="compositionally biased region" description="Basic and acidic residues" evidence="3">
    <location>
        <begin position="261"/>
        <end position="309"/>
    </location>
</feature>
<feature type="region of interest" description="Disordered" evidence="3">
    <location>
        <begin position="188"/>
        <end position="333"/>
    </location>
</feature>
<feature type="compositionally biased region" description="Basic and acidic residues" evidence="3">
    <location>
        <begin position="58"/>
        <end position="70"/>
    </location>
</feature>
<organism evidence="5 6">
    <name type="scientific">Paraphoma chrysanthemicola</name>
    <dbReference type="NCBI Taxonomy" id="798071"/>
    <lineage>
        <taxon>Eukaryota</taxon>
        <taxon>Fungi</taxon>
        <taxon>Dikarya</taxon>
        <taxon>Ascomycota</taxon>
        <taxon>Pezizomycotina</taxon>
        <taxon>Dothideomycetes</taxon>
        <taxon>Pleosporomycetidae</taxon>
        <taxon>Pleosporales</taxon>
        <taxon>Pleosporineae</taxon>
        <taxon>Phaeosphaeriaceae</taxon>
        <taxon>Paraphoma</taxon>
    </lineage>
</organism>
<dbReference type="PANTHER" id="PTHR12299">
    <property type="entry name" value="HYALURONIC ACID-BINDING PROTEIN 4"/>
    <property type="match status" value="1"/>
</dbReference>
<feature type="compositionally biased region" description="Basic residues" evidence="3">
    <location>
        <begin position="224"/>
        <end position="234"/>
    </location>
</feature>
<evidence type="ECO:0000259" key="4">
    <source>
        <dbReference type="SMART" id="SM01233"/>
    </source>
</evidence>
<evidence type="ECO:0000313" key="6">
    <source>
        <dbReference type="Proteomes" id="UP000813461"/>
    </source>
</evidence>
<feature type="region of interest" description="Disordered" evidence="3">
    <location>
        <begin position="1"/>
        <end position="173"/>
    </location>
</feature>
<feature type="compositionally biased region" description="Basic and acidic residues" evidence="3">
    <location>
        <begin position="103"/>
        <end position="120"/>
    </location>
</feature>
<feature type="compositionally biased region" description="Acidic residues" evidence="3">
    <location>
        <begin position="155"/>
        <end position="165"/>
    </location>
</feature>
<keyword evidence="2" id="KW-0963">Cytoplasm</keyword>
<feature type="compositionally biased region" description="Polar residues" evidence="3">
    <location>
        <begin position="318"/>
        <end position="333"/>
    </location>
</feature>
<dbReference type="OrthoDB" id="5426471at2759"/>
<dbReference type="GO" id="GO:0003723">
    <property type="term" value="F:RNA binding"/>
    <property type="evidence" value="ECO:0007669"/>
    <property type="project" value="InterPro"/>
</dbReference>
<comment type="caution">
    <text evidence="5">The sequence shown here is derived from an EMBL/GenBank/DDBJ whole genome shotgun (WGS) entry which is preliminary data.</text>
</comment>
<keyword evidence="6" id="KW-1185">Reference proteome</keyword>
<dbReference type="EMBL" id="JAGMVJ010000014">
    <property type="protein sequence ID" value="KAH7082155.1"/>
    <property type="molecule type" value="Genomic_DNA"/>
</dbReference>
<dbReference type="Pfam" id="PF09598">
    <property type="entry name" value="Stm1_N"/>
    <property type="match status" value="1"/>
</dbReference>